<dbReference type="Proteomes" id="UP000287649">
    <property type="component" value="Unassembled WGS sequence"/>
</dbReference>
<dbReference type="Gene3D" id="3.40.190.10">
    <property type="entry name" value="Periplasmic binding protein-like II"/>
    <property type="match status" value="2"/>
</dbReference>
<keyword evidence="2 4" id="KW-0479">Metal-binding</keyword>
<keyword evidence="3 5" id="KW-0732">Signal</keyword>
<dbReference type="AlphaFoldDB" id="A0A432XXD1"/>
<dbReference type="NCBIfam" id="TIGR01256">
    <property type="entry name" value="modA"/>
    <property type="match status" value="1"/>
</dbReference>
<evidence type="ECO:0000256" key="2">
    <source>
        <dbReference type="ARBA" id="ARBA00022723"/>
    </source>
</evidence>
<feature type="signal peptide" evidence="5">
    <location>
        <begin position="1"/>
        <end position="22"/>
    </location>
</feature>
<dbReference type="OrthoDB" id="9785015at2"/>
<dbReference type="GO" id="GO:0046872">
    <property type="term" value="F:metal ion binding"/>
    <property type="evidence" value="ECO:0007669"/>
    <property type="project" value="UniProtKB-KW"/>
</dbReference>
<feature type="chain" id="PRO_5019407598" evidence="5">
    <location>
        <begin position="23"/>
        <end position="248"/>
    </location>
</feature>
<dbReference type="PANTHER" id="PTHR30632">
    <property type="entry name" value="MOLYBDATE-BINDING PERIPLASMIC PROTEIN"/>
    <property type="match status" value="1"/>
</dbReference>
<feature type="binding site" evidence="4">
    <location>
        <position position="63"/>
    </location>
    <ligand>
        <name>molybdate</name>
        <dbReference type="ChEBI" id="CHEBI:36264"/>
    </ligand>
</feature>
<name>A0A432XXD1_9GAMM</name>
<dbReference type="SUPFAM" id="SSF53850">
    <property type="entry name" value="Periplasmic binding protein-like II"/>
    <property type="match status" value="1"/>
</dbReference>
<dbReference type="RefSeq" id="WP_126772961.1">
    <property type="nucleotide sequence ID" value="NZ_PIPX01000002.1"/>
</dbReference>
<protein>
    <submittedName>
        <fullName evidence="6">Molybdate ABC transporter substrate-binding protein</fullName>
    </submittedName>
</protein>
<dbReference type="Pfam" id="PF13531">
    <property type="entry name" value="SBP_bac_11"/>
    <property type="match status" value="1"/>
</dbReference>
<dbReference type="GO" id="GO:0015689">
    <property type="term" value="P:molybdate ion transport"/>
    <property type="evidence" value="ECO:0007669"/>
    <property type="project" value="InterPro"/>
</dbReference>
<dbReference type="InterPro" id="IPR005950">
    <property type="entry name" value="ModA"/>
</dbReference>
<accession>A0A432XXD1</accession>
<proteinExistence type="inferred from homology"/>
<comment type="similarity">
    <text evidence="1">Belongs to the bacterial solute-binding protein ModA family.</text>
</comment>
<evidence type="ECO:0000256" key="4">
    <source>
        <dbReference type="PIRSR" id="PIRSR004846-1"/>
    </source>
</evidence>
<organism evidence="6 7">
    <name type="scientific">Pseudidiomarina homiensis</name>
    <dbReference type="NCBI Taxonomy" id="364198"/>
    <lineage>
        <taxon>Bacteria</taxon>
        <taxon>Pseudomonadati</taxon>
        <taxon>Pseudomonadota</taxon>
        <taxon>Gammaproteobacteria</taxon>
        <taxon>Alteromonadales</taxon>
        <taxon>Idiomarinaceae</taxon>
        <taxon>Pseudidiomarina</taxon>
    </lineage>
</organism>
<dbReference type="PANTHER" id="PTHR30632:SF14">
    <property type="entry name" value="TUNGSTATE_MOLYBDATE_CHROMATE-BINDING PROTEIN MODA"/>
    <property type="match status" value="1"/>
</dbReference>
<gene>
    <name evidence="6" type="primary">modA</name>
    <name evidence="6" type="ORF">CWI70_09295</name>
</gene>
<keyword evidence="4" id="KW-0500">Molybdenum</keyword>
<dbReference type="GO" id="GO:0030973">
    <property type="term" value="F:molybdate ion binding"/>
    <property type="evidence" value="ECO:0007669"/>
    <property type="project" value="TreeGrafter"/>
</dbReference>
<comment type="caution">
    <text evidence="6">The sequence shown here is derived from an EMBL/GenBank/DDBJ whole genome shotgun (WGS) entry which is preliminary data.</text>
</comment>
<dbReference type="InterPro" id="IPR050682">
    <property type="entry name" value="ModA/WtpA"/>
</dbReference>
<evidence type="ECO:0000256" key="3">
    <source>
        <dbReference type="ARBA" id="ARBA00022729"/>
    </source>
</evidence>
<evidence type="ECO:0000313" key="6">
    <source>
        <dbReference type="EMBL" id="RUO53376.1"/>
    </source>
</evidence>
<sequence length="248" mass="26590">MFRLSALAMCCLAIVVAFPAGATAQEKVHIAVASSLRAPVDAIITDFEQQFPNYDVTVAYVASGKLVAQVVHGAPYALLISAEPRYLEALYQRQLIQAEPVLLGFGELVLWHPHQRGDVATLIAAADYVALAQPSHAPYGQAAMHYLQDQLAAEHYANKLVYGENVAQAAHRVHVGAAEIGFVALSQIVAMQVPQSDYTRLASAPLLPQAIALTAHAGQHRGAQLLYDFMLADGSQQTLVAYGYAATK</sequence>
<dbReference type="EMBL" id="PIPX01000002">
    <property type="protein sequence ID" value="RUO53376.1"/>
    <property type="molecule type" value="Genomic_DNA"/>
</dbReference>
<evidence type="ECO:0000256" key="5">
    <source>
        <dbReference type="SAM" id="SignalP"/>
    </source>
</evidence>
<reference evidence="7" key="1">
    <citation type="journal article" date="2018" name="Front. Microbiol.">
        <title>Genome-Based Analysis Reveals the Taxonomy and Diversity of the Family Idiomarinaceae.</title>
        <authorList>
            <person name="Liu Y."/>
            <person name="Lai Q."/>
            <person name="Shao Z."/>
        </authorList>
    </citation>
    <scope>NUCLEOTIDE SEQUENCE [LARGE SCALE GENOMIC DNA]</scope>
    <source>
        <strain evidence="7">PO-M2</strain>
    </source>
</reference>
<feature type="binding site" evidence="4">
    <location>
        <position position="35"/>
    </location>
    <ligand>
        <name>molybdate</name>
        <dbReference type="ChEBI" id="CHEBI:36264"/>
    </ligand>
</feature>
<dbReference type="PIRSF" id="PIRSF004846">
    <property type="entry name" value="ModA"/>
    <property type="match status" value="1"/>
</dbReference>
<evidence type="ECO:0000313" key="7">
    <source>
        <dbReference type="Proteomes" id="UP000287649"/>
    </source>
</evidence>
<evidence type="ECO:0000256" key="1">
    <source>
        <dbReference type="ARBA" id="ARBA00009175"/>
    </source>
</evidence>
<keyword evidence="7" id="KW-1185">Reference proteome</keyword>
<feature type="binding site" evidence="4">
    <location>
        <position position="166"/>
    </location>
    <ligand>
        <name>molybdate</name>
        <dbReference type="ChEBI" id="CHEBI:36264"/>
    </ligand>
</feature>